<proteinExistence type="predicted"/>
<protein>
    <submittedName>
        <fullName evidence="2">Uncharacterized protein</fullName>
    </submittedName>
</protein>
<dbReference type="EMBL" id="BLXT01003741">
    <property type="protein sequence ID" value="GFO04689.1"/>
    <property type="molecule type" value="Genomic_DNA"/>
</dbReference>
<evidence type="ECO:0000313" key="3">
    <source>
        <dbReference type="Proteomes" id="UP000735302"/>
    </source>
</evidence>
<gene>
    <name evidence="2" type="ORF">PoB_003119400</name>
</gene>
<evidence type="ECO:0000313" key="2">
    <source>
        <dbReference type="EMBL" id="GFO04689.1"/>
    </source>
</evidence>
<comment type="caution">
    <text evidence="2">The sequence shown here is derived from an EMBL/GenBank/DDBJ whole genome shotgun (WGS) entry which is preliminary data.</text>
</comment>
<feature type="region of interest" description="Disordered" evidence="1">
    <location>
        <begin position="1"/>
        <end position="48"/>
    </location>
</feature>
<sequence length="138" mass="15763">MRARSSKKKRKSCAPTRRLSRKKSPPRTSFKKSPSRISHKKAQSHKNEGMVLRAVRMLGIQRLLKYVPVSAQKSVSASNYLLLQKPKKKMDKPTVIMQPAGQPPKTLLQRTLQVAWAAWATKPKSRAGKSHLWKRLKK</sequence>
<feature type="compositionally biased region" description="Basic residues" evidence="1">
    <location>
        <begin position="1"/>
        <end position="44"/>
    </location>
</feature>
<dbReference type="Proteomes" id="UP000735302">
    <property type="component" value="Unassembled WGS sequence"/>
</dbReference>
<organism evidence="2 3">
    <name type="scientific">Plakobranchus ocellatus</name>
    <dbReference type="NCBI Taxonomy" id="259542"/>
    <lineage>
        <taxon>Eukaryota</taxon>
        <taxon>Metazoa</taxon>
        <taxon>Spiralia</taxon>
        <taxon>Lophotrochozoa</taxon>
        <taxon>Mollusca</taxon>
        <taxon>Gastropoda</taxon>
        <taxon>Heterobranchia</taxon>
        <taxon>Euthyneura</taxon>
        <taxon>Panpulmonata</taxon>
        <taxon>Sacoglossa</taxon>
        <taxon>Placobranchoidea</taxon>
        <taxon>Plakobranchidae</taxon>
        <taxon>Plakobranchus</taxon>
    </lineage>
</organism>
<dbReference type="AlphaFoldDB" id="A0AAV4AE23"/>
<name>A0AAV4AE23_9GAST</name>
<accession>A0AAV4AE23</accession>
<reference evidence="2 3" key="1">
    <citation type="journal article" date="2021" name="Elife">
        <title>Chloroplast acquisition without the gene transfer in kleptoplastic sea slugs, Plakobranchus ocellatus.</title>
        <authorList>
            <person name="Maeda T."/>
            <person name="Takahashi S."/>
            <person name="Yoshida T."/>
            <person name="Shimamura S."/>
            <person name="Takaki Y."/>
            <person name="Nagai Y."/>
            <person name="Toyoda A."/>
            <person name="Suzuki Y."/>
            <person name="Arimoto A."/>
            <person name="Ishii H."/>
            <person name="Satoh N."/>
            <person name="Nishiyama T."/>
            <person name="Hasebe M."/>
            <person name="Maruyama T."/>
            <person name="Minagawa J."/>
            <person name="Obokata J."/>
            <person name="Shigenobu S."/>
        </authorList>
    </citation>
    <scope>NUCLEOTIDE SEQUENCE [LARGE SCALE GENOMIC DNA]</scope>
</reference>
<keyword evidence="3" id="KW-1185">Reference proteome</keyword>
<evidence type="ECO:0000256" key="1">
    <source>
        <dbReference type="SAM" id="MobiDB-lite"/>
    </source>
</evidence>